<dbReference type="PIRSF" id="PIRSF006470">
    <property type="entry name" value="DctB"/>
    <property type="match status" value="1"/>
</dbReference>
<protein>
    <submittedName>
        <fullName evidence="2">TRAP transporter substrate-binding protein</fullName>
    </submittedName>
</protein>
<dbReference type="NCBIfam" id="NF037995">
    <property type="entry name" value="TRAP_S1"/>
    <property type="match status" value="1"/>
</dbReference>
<evidence type="ECO:0000313" key="3">
    <source>
        <dbReference type="Proteomes" id="UP001165542"/>
    </source>
</evidence>
<keyword evidence="3" id="KW-1185">Reference proteome</keyword>
<comment type="caution">
    <text evidence="2">The sequence shown here is derived from an EMBL/GenBank/DDBJ whole genome shotgun (WGS) entry which is preliminary data.</text>
</comment>
<reference evidence="2" key="1">
    <citation type="submission" date="2021-11" db="EMBL/GenBank/DDBJ databases">
        <title>Halomonas sp., isolated from a coastal aquaculture zone in Dongshan Bay.</title>
        <authorList>
            <person name="Lin W."/>
        </authorList>
    </citation>
    <scope>NUCLEOTIDE SEQUENCE</scope>
    <source>
        <strain evidence="2">Yzlin-01</strain>
    </source>
</reference>
<evidence type="ECO:0000313" key="2">
    <source>
        <dbReference type="EMBL" id="MCS2608739.1"/>
    </source>
</evidence>
<evidence type="ECO:0000256" key="1">
    <source>
        <dbReference type="ARBA" id="ARBA00022729"/>
    </source>
</evidence>
<dbReference type="NCBIfam" id="TIGR00787">
    <property type="entry name" value="dctP"/>
    <property type="match status" value="1"/>
</dbReference>
<gene>
    <name evidence="2" type="ORF">LLY24_05305</name>
</gene>
<dbReference type="PANTHER" id="PTHR33376">
    <property type="match status" value="1"/>
</dbReference>
<dbReference type="InterPro" id="IPR004682">
    <property type="entry name" value="TRAP_DctP"/>
</dbReference>
<dbReference type="Proteomes" id="UP001165542">
    <property type="component" value="Unassembled WGS sequence"/>
</dbReference>
<keyword evidence="1" id="KW-0732">Signal</keyword>
<dbReference type="CDD" id="cd13603">
    <property type="entry name" value="PBP2_TRAP_Siap_TeaA_like"/>
    <property type="match status" value="1"/>
</dbReference>
<dbReference type="RefSeq" id="WP_259035248.1">
    <property type="nucleotide sequence ID" value="NZ_JAJISC010000002.1"/>
</dbReference>
<organism evidence="2 3">
    <name type="scientific">Halomonas dongshanensis</name>
    <dbReference type="NCBI Taxonomy" id="2890835"/>
    <lineage>
        <taxon>Bacteria</taxon>
        <taxon>Pseudomonadati</taxon>
        <taxon>Pseudomonadota</taxon>
        <taxon>Gammaproteobacteria</taxon>
        <taxon>Oceanospirillales</taxon>
        <taxon>Halomonadaceae</taxon>
        <taxon>Halomonas</taxon>
    </lineage>
</organism>
<sequence>MATNAMGLELTAAHVNPSGEPSNVAFAELARRLENSETGLSMTVFPQGQVGGEKDAIEQVQFGALTMTTVATSSLSSFVPAVGVFDIPFLFRDSDTHPWHVVDGPIGEEIAQAVEASSDLEVLGYWSAGMRHIFTRDVDVETPADLLDLKTRVIGSPVYIDTFNALGSKATPMPYGELYTALATGAIDAAENDISGYRNMRFYEQAPHLSLTGHFFLYKLVIANRSAMEELSPEQRAEFDDIFAEVTEMQRRLFQENREQDLAFLREQGVTITEPDVDAFIDATSGVAERYAQEFGVDLVERIRNTQ</sequence>
<dbReference type="Gene3D" id="3.40.190.170">
    <property type="entry name" value="Bacterial extracellular solute-binding protein, family 7"/>
    <property type="match status" value="1"/>
</dbReference>
<dbReference type="Pfam" id="PF03480">
    <property type="entry name" value="DctP"/>
    <property type="match status" value="1"/>
</dbReference>
<dbReference type="InterPro" id="IPR018389">
    <property type="entry name" value="DctP_fam"/>
</dbReference>
<dbReference type="InterPro" id="IPR038404">
    <property type="entry name" value="TRAP_DctP_sf"/>
</dbReference>
<name>A0ABT2EB39_9GAMM</name>
<dbReference type="PANTHER" id="PTHR33376:SF2">
    <property type="entry name" value="DICARBOXYLATE-BINDING PERIPLASMIC PROTEIN"/>
    <property type="match status" value="1"/>
</dbReference>
<dbReference type="EMBL" id="JAJISC010000002">
    <property type="protein sequence ID" value="MCS2608739.1"/>
    <property type="molecule type" value="Genomic_DNA"/>
</dbReference>
<accession>A0ABT2EB39</accession>
<proteinExistence type="predicted"/>